<dbReference type="GO" id="GO:0005840">
    <property type="term" value="C:ribosome"/>
    <property type="evidence" value="ECO:0007669"/>
    <property type="project" value="UniProtKB-KW"/>
</dbReference>
<proteinExistence type="inferred from homology"/>
<dbReference type="SUPFAM" id="SSF46561">
    <property type="entry name" value="Ribosomal protein L29 (L29p)"/>
    <property type="match status" value="1"/>
</dbReference>
<gene>
    <name evidence="6" type="ORF">A3F00_01540</name>
</gene>
<dbReference type="Proteomes" id="UP000176527">
    <property type="component" value="Unassembled WGS sequence"/>
</dbReference>
<dbReference type="InterPro" id="IPR036049">
    <property type="entry name" value="Ribosomal_uL29_sf"/>
</dbReference>
<evidence type="ECO:0000256" key="3">
    <source>
        <dbReference type="ARBA" id="ARBA00023274"/>
    </source>
</evidence>
<dbReference type="NCBIfam" id="TIGR00012">
    <property type="entry name" value="L29"/>
    <property type="match status" value="1"/>
</dbReference>
<comment type="similarity">
    <text evidence="1">Belongs to the universal ribosomal protein uL29 family.</text>
</comment>
<evidence type="ECO:0000256" key="5">
    <source>
        <dbReference type="ARBA" id="ARBA00035476"/>
    </source>
</evidence>
<evidence type="ECO:0000256" key="2">
    <source>
        <dbReference type="ARBA" id="ARBA00022980"/>
    </source>
</evidence>
<evidence type="ECO:0000313" key="6">
    <source>
        <dbReference type="EMBL" id="OGE38558.1"/>
    </source>
</evidence>
<dbReference type="GO" id="GO:0003735">
    <property type="term" value="F:structural constituent of ribosome"/>
    <property type="evidence" value="ECO:0007669"/>
    <property type="project" value="InterPro"/>
</dbReference>
<dbReference type="InterPro" id="IPR001854">
    <property type="entry name" value="Ribosomal_uL29"/>
</dbReference>
<dbReference type="Gene3D" id="1.10.287.310">
    <property type="match status" value="1"/>
</dbReference>
<reference evidence="6 7" key="1">
    <citation type="journal article" date="2016" name="Nat. Commun.">
        <title>Thousands of microbial genomes shed light on interconnected biogeochemical processes in an aquifer system.</title>
        <authorList>
            <person name="Anantharaman K."/>
            <person name="Brown C.T."/>
            <person name="Hug L.A."/>
            <person name="Sharon I."/>
            <person name="Castelle C.J."/>
            <person name="Probst A.J."/>
            <person name="Thomas B.C."/>
            <person name="Singh A."/>
            <person name="Wilkins M.J."/>
            <person name="Karaoz U."/>
            <person name="Brodie E.L."/>
            <person name="Williams K.H."/>
            <person name="Hubbard S.S."/>
            <person name="Banfield J.F."/>
        </authorList>
    </citation>
    <scope>NUCLEOTIDE SEQUENCE [LARGE SCALE GENOMIC DNA]</scope>
</reference>
<organism evidence="6 7">
    <name type="scientific">Candidatus Daviesbacteria bacterium RIFCSPHIGHO2_12_FULL_37_11</name>
    <dbReference type="NCBI Taxonomy" id="1797777"/>
    <lineage>
        <taxon>Bacteria</taxon>
        <taxon>Candidatus Daviesiibacteriota</taxon>
    </lineage>
</organism>
<accession>A0A1F5KCE9</accession>
<keyword evidence="2 6" id="KW-0689">Ribosomal protein</keyword>
<dbReference type="Pfam" id="PF00831">
    <property type="entry name" value="Ribosomal_L29"/>
    <property type="match status" value="1"/>
</dbReference>
<evidence type="ECO:0000256" key="4">
    <source>
        <dbReference type="ARBA" id="ARBA00035204"/>
    </source>
</evidence>
<name>A0A1F5KCE9_9BACT</name>
<comment type="caution">
    <text evidence="6">The sequence shown here is derived from an EMBL/GenBank/DDBJ whole genome shotgun (WGS) entry which is preliminary data.</text>
</comment>
<dbReference type="AlphaFoldDB" id="A0A1F5KCE9"/>
<dbReference type="GO" id="GO:1990904">
    <property type="term" value="C:ribonucleoprotein complex"/>
    <property type="evidence" value="ECO:0007669"/>
    <property type="project" value="UniProtKB-KW"/>
</dbReference>
<sequence>MKKTDLKGIKNMEIKDLVKKIKESKVDMAGLFIAREQGVKGSKDIKGIYKKRKDIAQMMTILRQKELVEELSKESKI</sequence>
<dbReference type="EMBL" id="MFDE01000018">
    <property type="protein sequence ID" value="OGE38558.1"/>
    <property type="molecule type" value="Genomic_DNA"/>
</dbReference>
<dbReference type="GO" id="GO:0006412">
    <property type="term" value="P:translation"/>
    <property type="evidence" value="ECO:0007669"/>
    <property type="project" value="InterPro"/>
</dbReference>
<evidence type="ECO:0000313" key="7">
    <source>
        <dbReference type="Proteomes" id="UP000176527"/>
    </source>
</evidence>
<protein>
    <recommendedName>
        <fullName evidence="4">Large ribosomal subunit protein uL29</fullName>
    </recommendedName>
    <alternativeName>
        <fullName evidence="5">50S ribosomal protein L29</fullName>
    </alternativeName>
</protein>
<keyword evidence="3" id="KW-0687">Ribonucleoprotein</keyword>
<evidence type="ECO:0000256" key="1">
    <source>
        <dbReference type="ARBA" id="ARBA00009254"/>
    </source>
</evidence>